<dbReference type="Gene3D" id="3.40.1350.10">
    <property type="match status" value="1"/>
</dbReference>
<comment type="similarity">
    <text evidence="1 2">Belongs to the UPF0102 family.</text>
</comment>
<evidence type="ECO:0000256" key="2">
    <source>
        <dbReference type="HAMAP-Rule" id="MF_00048"/>
    </source>
</evidence>
<dbReference type="EMBL" id="LBVN01000007">
    <property type="protein sequence ID" value="KKQ87368.1"/>
    <property type="molecule type" value="Genomic_DNA"/>
</dbReference>
<dbReference type="NCBIfam" id="TIGR00252">
    <property type="entry name" value="YraN family protein"/>
    <property type="match status" value="1"/>
</dbReference>
<dbReference type="Pfam" id="PF02021">
    <property type="entry name" value="UPF0102"/>
    <property type="match status" value="1"/>
</dbReference>
<keyword evidence="3" id="KW-0378">Hydrolase</keyword>
<dbReference type="InterPro" id="IPR003509">
    <property type="entry name" value="UPF0102_YraN-like"/>
</dbReference>
<accession>A0A0G0L5T2</accession>
<dbReference type="InterPro" id="IPR011856">
    <property type="entry name" value="tRNA_endonuc-like_dom_sf"/>
</dbReference>
<dbReference type="NCBIfam" id="NF009150">
    <property type="entry name" value="PRK12497.1-3"/>
    <property type="match status" value="1"/>
</dbReference>
<evidence type="ECO:0000313" key="3">
    <source>
        <dbReference type="EMBL" id="KKQ87368.1"/>
    </source>
</evidence>
<sequence length="121" mass="13357">MVTSKASGDLGELIAAKFISSLGYKIIDKNFRGKFGEIDIIAKDGNSLVFIEVKKRINSKFGTPEEAITKTKLKRIIKTIDYYLYSHGLNEGKNKIRIDVIAISGNQGNISLNHIKNVGLS</sequence>
<protein>
    <recommendedName>
        <fullName evidence="2">UPF0102 protein UT10_C0007G0026</fullName>
    </recommendedName>
</protein>
<organism evidence="3 4">
    <name type="scientific">Candidatus Woesebacteria bacterium GW2011_GWB1_38_8b</name>
    <dbReference type="NCBI Taxonomy" id="1618571"/>
    <lineage>
        <taxon>Bacteria</taxon>
        <taxon>Candidatus Woeseibacteriota</taxon>
    </lineage>
</organism>
<reference evidence="3 4" key="1">
    <citation type="journal article" date="2015" name="Nature">
        <title>rRNA introns, odd ribosomes, and small enigmatic genomes across a large radiation of phyla.</title>
        <authorList>
            <person name="Brown C.T."/>
            <person name="Hug L.A."/>
            <person name="Thomas B.C."/>
            <person name="Sharon I."/>
            <person name="Castelle C.J."/>
            <person name="Singh A."/>
            <person name="Wilkins M.J."/>
            <person name="Williams K.H."/>
            <person name="Banfield J.F."/>
        </authorList>
    </citation>
    <scope>NUCLEOTIDE SEQUENCE [LARGE SCALE GENOMIC DNA]</scope>
</reference>
<evidence type="ECO:0000313" key="4">
    <source>
        <dbReference type="Proteomes" id="UP000033944"/>
    </source>
</evidence>
<dbReference type="InterPro" id="IPR011335">
    <property type="entry name" value="Restrct_endonuc-II-like"/>
</dbReference>
<keyword evidence="3" id="KW-0540">Nuclease</keyword>
<dbReference type="SUPFAM" id="SSF52980">
    <property type="entry name" value="Restriction endonuclease-like"/>
    <property type="match status" value="1"/>
</dbReference>
<comment type="caution">
    <text evidence="3">The sequence shown here is derived from an EMBL/GenBank/DDBJ whole genome shotgun (WGS) entry which is preliminary data.</text>
</comment>
<dbReference type="PANTHER" id="PTHR34039">
    <property type="entry name" value="UPF0102 PROTEIN YRAN"/>
    <property type="match status" value="1"/>
</dbReference>
<dbReference type="Proteomes" id="UP000033944">
    <property type="component" value="Unassembled WGS sequence"/>
</dbReference>
<dbReference type="PANTHER" id="PTHR34039:SF1">
    <property type="entry name" value="UPF0102 PROTEIN YRAN"/>
    <property type="match status" value="1"/>
</dbReference>
<proteinExistence type="inferred from homology"/>
<dbReference type="CDD" id="cd20736">
    <property type="entry name" value="PoNe_Nuclease"/>
    <property type="match status" value="1"/>
</dbReference>
<dbReference type="GO" id="GO:0003676">
    <property type="term" value="F:nucleic acid binding"/>
    <property type="evidence" value="ECO:0007669"/>
    <property type="project" value="InterPro"/>
</dbReference>
<dbReference type="HAMAP" id="MF_00048">
    <property type="entry name" value="UPF0102"/>
    <property type="match status" value="1"/>
</dbReference>
<name>A0A0G0L5T2_9BACT</name>
<dbReference type="AlphaFoldDB" id="A0A0G0L5T2"/>
<keyword evidence="3" id="KW-0255">Endonuclease</keyword>
<evidence type="ECO:0000256" key="1">
    <source>
        <dbReference type="ARBA" id="ARBA00006738"/>
    </source>
</evidence>
<dbReference type="GO" id="GO:0004519">
    <property type="term" value="F:endonuclease activity"/>
    <property type="evidence" value="ECO:0007669"/>
    <property type="project" value="UniProtKB-KW"/>
</dbReference>
<gene>
    <name evidence="3" type="ORF">UT10_C0007G0026</name>
</gene>